<comment type="caution">
    <text evidence="1">The sequence shown here is derived from an EMBL/GenBank/DDBJ whole genome shotgun (WGS) entry which is preliminary data.</text>
</comment>
<protein>
    <submittedName>
        <fullName evidence="1">Uncharacterized protein</fullName>
    </submittedName>
</protein>
<sequence>MRSASFYFKSEMGGQIHLDRALKPTRETFLSQCLLPQSLVLRLSLALARSAELLARFRVSDTRTALLAERAVRAWGESKTRRQVFCTKGDNEDLVVASYRHVVFISLVFCPRRTRRVCFSQGHSCPEQGYLDLDQRFRTAITVWCLFHVTEEGTYAFQRKSMSILSDTISTDCSPCFPQQIGWLYDISVQEEQSPEL</sequence>
<dbReference type="AlphaFoldDB" id="A0AAE1DK83"/>
<proteinExistence type="predicted"/>
<accession>A0AAE1DK83</accession>
<gene>
    <name evidence="1" type="ORF">RRG08_001430</name>
</gene>
<name>A0AAE1DK83_9GAST</name>
<keyword evidence="2" id="KW-1185">Reference proteome</keyword>
<evidence type="ECO:0000313" key="2">
    <source>
        <dbReference type="Proteomes" id="UP001283361"/>
    </source>
</evidence>
<dbReference type="Proteomes" id="UP001283361">
    <property type="component" value="Unassembled WGS sequence"/>
</dbReference>
<evidence type="ECO:0000313" key="1">
    <source>
        <dbReference type="EMBL" id="KAK3773701.1"/>
    </source>
</evidence>
<dbReference type="EMBL" id="JAWDGP010003518">
    <property type="protein sequence ID" value="KAK3773701.1"/>
    <property type="molecule type" value="Genomic_DNA"/>
</dbReference>
<organism evidence="1 2">
    <name type="scientific">Elysia crispata</name>
    <name type="common">lettuce slug</name>
    <dbReference type="NCBI Taxonomy" id="231223"/>
    <lineage>
        <taxon>Eukaryota</taxon>
        <taxon>Metazoa</taxon>
        <taxon>Spiralia</taxon>
        <taxon>Lophotrochozoa</taxon>
        <taxon>Mollusca</taxon>
        <taxon>Gastropoda</taxon>
        <taxon>Heterobranchia</taxon>
        <taxon>Euthyneura</taxon>
        <taxon>Panpulmonata</taxon>
        <taxon>Sacoglossa</taxon>
        <taxon>Placobranchoidea</taxon>
        <taxon>Plakobranchidae</taxon>
        <taxon>Elysia</taxon>
    </lineage>
</organism>
<reference evidence="1" key="1">
    <citation type="journal article" date="2023" name="G3 (Bethesda)">
        <title>A reference genome for the long-term kleptoplast-retaining sea slug Elysia crispata morphotype clarki.</title>
        <authorList>
            <person name="Eastman K.E."/>
            <person name="Pendleton A.L."/>
            <person name="Shaikh M.A."/>
            <person name="Suttiyut T."/>
            <person name="Ogas R."/>
            <person name="Tomko P."/>
            <person name="Gavelis G."/>
            <person name="Widhalm J.R."/>
            <person name="Wisecaver J.H."/>
        </authorList>
    </citation>
    <scope>NUCLEOTIDE SEQUENCE</scope>
    <source>
        <strain evidence="1">ECLA1</strain>
    </source>
</reference>